<sequence>MNALLSAAQRAFDQTEFYSALYEFRPSDIGQIPFISHADYYRASGLLGCITDRSLVTGYLPPFHRNTRKFPFNIVESDTEQKQHHCRLMHSLGTLGIDSAQPATYLIIADDASGPFAGEISTCLAWEHNIASIVFHHGNLDQLLDDIKSYAPDFIIKISNSSWHLDLGKYSAKIITVHHVDHPIPISSKLTLLACDEIGIFAARENLGDSFSYDEENLRVEINPLTRLPALTTINFGIAPFIRYCPSQFKISF</sequence>
<protein>
    <submittedName>
        <fullName evidence="1">Uncharacterized protein</fullName>
    </submittedName>
</protein>
<feature type="non-terminal residue" evidence="1">
    <location>
        <position position="253"/>
    </location>
</feature>
<organism evidence="1">
    <name type="scientific">marine metagenome</name>
    <dbReference type="NCBI Taxonomy" id="408172"/>
    <lineage>
        <taxon>unclassified sequences</taxon>
        <taxon>metagenomes</taxon>
        <taxon>ecological metagenomes</taxon>
    </lineage>
</organism>
<dbReference type="AlphaFoldDB" id="A0A382I915"/>
<reference evidence="1" key="1">
    <citation type="submission" date="2018-05" db="EMBL/GenBank/DDBJ databases">
        <authorList>
            <person name="Lanie J.A."/>
            <person name="Ng W.-L."/>
            <person name="Kazmierczak K.M."/>
            <person name="Andrzejewski T.M."/>
            <person name="Davidsen T.M."/>
            <person name="Wayne K.J."/>
            <person name="Tettelin H."/>
            <person name="Glass J.I."/>
            <person name="Rusch D."/>
            <person name="Podicherti R."/>
            <person name="Tsui H.-C.T."/>
            <person name="Winkler M.E."/>
        </authorList>
    </citation>
    <scope>NUCLEOTIDE SEQUENCE</scope>
</reference>
<gene>
    <name evidence="1" type="ORF">METZ01_LOCUS249068</name>
</gene>
<proteinExistence type="predicted"/>
<dbReference type="EMBL" id="UINC01065988">
    <property type="protein sequence ID" value="SVB96214.1"/>
    <property type="molecule type" value="Genomic_DNA"/>
</dbReference>
<evidence type="ECO:0000313" key="1">
    <source>
        <dbReference type="EMBL" id="SVB96214.1"/>
    </source>
</evidence>
<name>A0A382I915_9ZZZZ</name>
<feature type="non-terminal residue" evidence="1">
    <location>
        <position position="1"/>
    </location>
</feature>
<accession>A0A382I915</accession>